<sequence>MFAGCAENALLHNIDAAVYTFELVNFPADDGDYAIPGDFNGWNNGDGEGGVPITLTDGAGTSEEVNITVSTFIFSITELGTYNRPWYPATEGNSVDGFSGDSWNFQIEDLVLGTRGTITIDGSTVPATITVSN</sequence>
<dbReference type="Proteomes" id="UP000018680">
    <property type="component" value="Chromosome"/>
</dbReference>
<gene>
    <name evidence="1" type="ORF">L21SP2_2169</name>
</gene>
<proteinExistence type="predicted"/>
<evidence type="ECO:0000313" key="1">
    <source>
        <dbReference type="EMBL" id="AHC15532.1"/>
    </source>
</evidence>
<keyword evidence="2" id="KW-1185">Reference proteome</keyword>
<evidence type="ECO:0000313" key="2">
    <source>
        <dbReference type="Proteomes" id="UP000018680"/>
    </source>
</evidence>
<dbReference type="AlphaFoldDB" id="V5WI97"/>
<accession>V5WI97</accession>
<dbReference type="HOGENOM" id="CLU_1905270_0_0_12"/>
<reference evidence="1 2" key="1">
    <citation type="journal article" date="2015" name="Stand. Genomic Sci.">
        <title>Complete genome sequence and description of Salinispira pacifica gen. nov., sp. nov., a novel spirochaete isolated form a hypersaline microbial mat.</title>
        <authorList>
            <person name="Ben Hania W."/>
            <person name="Joseph M."/>
            <person name="Schumann P."/>
            <person name="Bunk B."/>
            <person name="Fiebig A."/>
            <person name="Sproer C."/>
            <person name="Klenk H.P."/>
            <person name="Fardeau M.L."/>
            <person name="Spring S."/>
        </authorList>
    </citation>
    <scope>NUCLEOTIDE SEQUENCE [LARGE SCALE GENOMIC DNA]</scope>
    <source>
        <strain evidence="1 2">L21-RPul-D2</strain>
    </source>
</reference>
<dbReference type="KEGG" id="slr:L21SP2_2169"/>
<name>V5WI97_9SPIO</name>
<dbReference type="EMBL" id="CP006939">
    <property type="protein sequence ID" value="AHC15532.1"/>
    <property type="molecule type" value="Genomic_DNA"/>
</dbReference>
<dbReference type="STRING" id="1307761.L21SP2_2169"/>
<protein>
    <submittedName>
        <fullName evidence="1">Uncharacterized protein</fullName>
    </submittedName>
</protein>
<organism evidence="1 2">
    <name type="scientific">Salinispira pacifica</name>
    <dbReference type="NCBI Taxonomy" id="1307761"/>
    <lineage>
        <taxon>Bacteria</taxon>
        <taxon>Pseudomonadati</taxon>
        <taxon>Spirochaetota</taxon>
        <taxon>Spirochaetia</taxon>
        <taxon>Spirochaetales</taxon>
        <taxon>Spirochaetaceae</taxon>
        <taxon>Salinispira</taxon>
    </lineage>
</organism>